<protein>
    <submittedName>
        <fullName evidence="1">Uncharacterized protein</fullName>
    </submittedName>
</protein>
<gene>
    <name evidence="1" type="ORF">K443DRAFT_682093</name>
</gene>
<evidence type="ECO:0000313" key="2">
    <source>
        <dbReference type="Proteomes" id="UP000054477"/>
    </source>
</evidence>
<dbReference type="HOGENOM" id="CLU_2776297_0_0_1"/>
<reference evidence="1 2" key="1">
    <citation type="submission" date="2014-04" db="EMBL/GenBank/DDBJ databases">
        <authorList>
            <consortium name="DOE Joint Genome Institute"/>
            <person name="Kuo A."/>
            <person name="Kohler A."/>
            <person name="Nagy L.G."/>
            <person name="Floudas D."/>
            <person name="Copeland A."/>
            <person name="Barry K.W."/>
            <person name="Cichocki N."/>
            <person name="Veneault-Fourrey C."/>
            <person name="LaButti K."/>
            <person name="Lindquist E.A."/>
            <person name="Lipzen A."/>
            <person name="Lundell T."/>
            <person name="Morin E."/>
            <person name="Murat C."/>
            <person name="Sun H."/>
            <person name="Tunlid A."/>
            <person name="Henrissat B."/>
            <person name="Grigoriev I.V."/>
            <person name="Hibbett D.S."/>
            <person name="Martin F."/>
            <person name="Nordberg H.P."/>
            <person name="Cantor M.N."/>
            <person name="Hua S.X."/>
        </authorList>
    </citation>
    <scope>NUCLEOTIDE SEQUENCE [LARGE SCALE GENOMIC DNA]</scope>
    <source>
        <strain evidence="1 2">LaAM-08-1</strain>
    </source>
</reference>
<reference evidence="2" key="2">
    <citation type="submission" date="2015-01" db="EMBL/GenBank/DDBJ databases">
        <title>Evolutionary Origins and Diversification of the Mycorrhizal Mutualists.</title>
        <authorList>
            <consortium name="DOE Joint Genome Institute"/>
            <consortium name="Mycorrhizal Genomics Consortium"/>
            <person name="Kohler A."/>
            <person name="Kuo A."/>
            <person name="Nagy L.G."/>
            <person name="Floudas D."/>
            <person name="Copeland A."/>
            <person name="Barry K.W."/>
            <person name="Cichocki N."/>
            <person name="Veneault-Fourrey C."/>
            <person name="LaButti K."/>
            <person name="Lindquist E.A."/>
            <person name="Lipzen A."/>
            <person name="Lundell T."/>
            <person name="Morin E."/>
            <person name="Murat C."/>
            <person name="Riley R."/>
            <person name="Ohm R."/>
            <person name="Sun H."/>
            <person name="Tunlid A."/>
            <person name="Henrissat B."/>
            <person name="Grigoriev I.V."/>
            <person name="Hibbett D.S."/>
            <person name="Martin F."/>
        </authorList>
    </citation>
    <scope>NUCLEOTIDE SEQUENCE [LARGE SCALE GENOMIC DNA]</scope>
    <source>
        <strain evidence="2">LaAM-08-1</strain>
    </source>
</reference>
<organism evidence="1 2">
    <name type="scientific">Laccaria amethystina LaAM-08-1</name>
    <dbReference type="NCBI Taxonomy" id="1095629"/>
    <lineage>
        <taxon>Eukaryota</taxon>
        <taxon>Fungi</taxon>
        <taxon>Dikarya</taxon>
        <taxon>Basidiomycota</taxon>
        <taxon>Agaricomycotina</taxon>
        <taxon>Agaricomycetes</taxon>
        <taxon>Agaricomycetidae</taxon>
        <taxon>Agaricales</taxon>
        <taxon>Agaricineae</taxon>
        <taxon>Hydnangiaceae</taxon>
        <taxon>Laccaria</taxon>
    </lineage>
</organism>
<sequence length="69" mass="8196">MRKLVISTIKCYRTNSQVEIEIWSSQVGARRLGLKKVGRLLNRQILTSDWPEDAKRTTWKYIQVETKHH</sequence>
<accession>A0A0C9WKV4</accession>
<dbReference type="Proteomes" id="UP000054477">
    <property type="component" value="Unassembled WGS sequence"/>
</dbReference>
<dbReference type="AlphaFoldDB" id="A0A0C9WKV4"/>
<dbReference type="EMBL" id="KN838713">
    <property type="protein sequence ID" value="KIJ96689.1"/>
    <property type="molecule type" value="Genomic_DNA"/>
</dbReference>
<proteinExistence type="predicted"/>
<keyword evidence="2" id="KW-1185">Reference proteome</keyword>
<name>A0A0C9WKV4_9AGAR</name>
<evidence type="ECO:0000313" key="1">
    <source>
        <dbReference type="EMBL" id="KIJ96689.1"/>
    </source>
</evidence>